<keyword evidence="6 11" id="KW-0808">Transferase</keyword>
<evidence type="ECO:0000256" key="9">
    <source>
        <dbReference type="ARBA" id="ARBA00022989"/>
    </source>
</evidence>
<keyword evidence="7 11" id="KW-0831">Ubiquinone biosynthesis</keyword>
<dbReference type="InterPro" id="IPR039653">
    <property type="entry name" value="Prenyltransferase"/>
</dbReference>
<dbReference type="Proteomes" id="UP000094256">
    <property type="component" value="Chromosome"/>
</dbReference>
<evidence type="ECO:0000256" key="6">
    <source>
        <dbReference type="ARBA" id="ARBA00022679"/>
    </source>
</evidence>
<dbReference type="Gene3D" id="1.20.120.1780">
    <property type="entry name" value="UbiA prenyltransferase"/>
    <property type="match status" value="1"/>
</dbReference>
<evidence type="ECO:0000256" key="12">
    <source>
        <dbReference type="NCBIfam" id="TIGR01474"/>
    </source>
</evidence>
<feature type="transmembrane region" description="Helical" evidence="11">
    <location>
        <begin position="104"/>
        <end position="123"/>
    </location>
</feature>
<evidence type="ECO:0000256" key="2">
    <source>
        <dbReference type="ARBA" id="ARBA00004141"/>
    </source>
</evidence>
<dbReference type="Pfam" id="PF01040">
    <property type="entry name" value="UbiA"/>
    <property type="match status" value="1"/>
</dbReference>
<dbReference type="CDD" id="cd13959">
    <property type="entry name" value="PT_UbiA_COQ2"/>
    <property type="match status" value="1"/>
</dbReference>
<keyword evidence="10 11" id="KW-0472">Membrane</keyword>
<dbReference type="PANTHER" id="PTHR11048">
    <property type="entry name" value="PRENYLTRANSFERASES"/>
    <property type="match status" value="1"/>
</dbReference>
<dbReference type="GO" id="GO:0005886">
    <property type="term" value="C:plasma membrane"/>
    <property type="evidence" value="ECO:0007669"/>
    <property type="project" value="UniProtKB-SubCell"/>
</dbReference>
<feature type="transmembrane region" description="Helical" evidence="11">
    <location>
        <begin position="153"/>
        <end position="171"/>
    </location>
</feature>
<organism evidence="13 14">
    <name type="scientific">Sphingomonas panacis</name>
    <dbReference type="NCBI Taxonomy" id="1560345"/>
    <lineage>
        <taxon>Bacteria</taxon>
        <taxon>Pseudomonadati</taxon>
        <taxon>Pseudomonadota</taxon>
        <taxon>Alphaproteobacteria</taxon>
        <taxon>Sphingomonadales</taxon>
        <taxon>Sphingomonadaceae</taxon>
        <taxon>Sphingomonas</taxon>
    </lineage>
</organism>
<dbReference type="HAMAP" id="MF_01635">
    <property type="entry name" value="UbiA"/>
    <property type="match status" value="1"/>
</dbReference>
<name>A0A1B3ZFL0_9SPHN</name>
<dbReference type="RefSeq" id="WP_069206720.1">
    <property type="nucleotide sequence ID" value="NZ_CP014168.1"/>
</dbReference>
<comment type="catalytic activity">
    <reaction evidence="11">
        <text>all-trans-octaprenyl diphosphate + 4-hydroxybenzoate = 4-hydroxy-3-(all-trans-octaprenyl)benzoate + diphosphate</text>
        <dbReference type="Rhea" id="RHEA:27782"/>
        <dbReference type="ChEBI" id="CHEBI:1617"/>
        <dbReference type="ChEBI" id="CHEBI:17879"/>
        <dbReference type="ChEBI" id="CHEBI:33019"/>
        <dbReference type="ChEBI" id="CHEBI:57711"/>
        <dbReference type="EC" id="2.5.1.39"/>
    </reaction>
</comment>
<feature type="transmembrane region" description="Helical" evidence="11">
    <location>
        <begin position="224"/>
        <end position="245"/>
    </location>
</feature>
<keyword evidence="4 11" id="KW-1003">Cell membrane</keyword>
<feature type="transmembrane region" description="Helical" evidence="11">
    <location>
        <begin position="129"/>
        <end position="148"/>
    </location>
</feature>
<comment type="function">
    <text evidence="11">Catalyzes the prenylation of para-hydroxybenzoate (PHB) with an all-trans polyprenyl group. Mediates the second step in the final reaction sequence of ubiquinone-8 (UQ-8) biosynthesis, which is the condensation of the polyisoprenoid side chain with PHB, generating the first membrane-bound Q intermediate 3-octaprenyl-4-hydroxybenzoate.</text>
</comment>
<reference evidence="13 14" key="1">
    <citation type="submission" date="2016-01" db="EMBL/GenBank/DDBJ databases">
        <title>Complete genome and mega plasmid sequence of Sphingomonas panacis DCY99 elicits systemic resistance in rice to Xanthomonas oryzae.</title>
        <authorList>
            <person name="Kim Y.J."/>
            <person name="Yang D.C."/>
            <person name="Sing P."/>
        </authorList>
    </citation>
    <scope>NUCLEOTIDE SEQUENCE [LARGE SCALE GENOMIC DNA]</scope>
    <source>
        <strain evidence="13 14">DCY99</strain>
    </source>
</reference>
<gene>
    <name evidence="11" type="primary">ubiA</name>
    <name evidence="13" type="ORF">AWL63_21860</name>
</gene>
<keyword evidence="11" id="KW-0460">Magnesium</keyword>
<dbReference type="GO" id="GO:0006744">
    <property type="term" value="P:ubiquinone biosynthetic process"/>
    <property type="evidence" value="ECO:0007669"/>
    <property type="project" value="UniProtKB-UniRule"/>
</dbReference>
<dbReference type="KEGG" id="span:AWL63_21860"/>
<feature type="transmembrane region" description="Helical" evidence="11">
    <location>
        <begin position="36"/>
        <end position="56"/>
    </location>
</feature>
<dbReference type="NCBIfam" id="TIGR01474">
    <property type="entry name" value="ubiA_proteo"/>
    <property type="match status" value="1"/>
</dbReference>
<dbReference type="AlphaFoldDB" id="A0A1B3ZFL0"/>
<dbReference type="GO" id="GO:0008412">
    <property type="term" value="F:4-hydroxybenzoate polyprenyltransferase activity"/>
    <property type="evidence" value="ECO:0007669"/>
    <property type="project" value="UniProtKB-UniRule"/>
</dbReference>
<sequence>MTTTDLTPDTEHRGLVALLPAAARPFALLARFDRPIGWWLLFWPGAWGVALAGGAITRWDLILWLLLGSIAMRGAGCVYNDIVDRDLDRQVARTRSRPLASGAVSLKAAWIWLVALCLIGLVVLLQLNLYAAIVALLSLALVAGYPFMKRITWWPQAWLGMVFSWACLVGWSEIAGKLTIPGLLLYAGSIAWVIGYDTIYALQDREDDALIGVRSSALRMGSRVRLGVGLFYVAALLLWGGAVWLVRPDPLALAALLPVAAHFGWQVGTLSPDDGAGALARFRSNRFAGFLMFCACFVVGTVATL</sequence>
<evidence type="ECO:0000256" key="7">
    <source>
        <dbReference type="ARBA" id="ARBA00022688"/>
    </source>
</evidence>
<evidence type="ECO:0000256" key="3">
    <source>
        <dbReference type="ARBA" id="ARBA00005985"/>
    </source>
</evidence>
<comment type="subcellular location">
    <subcellularLocation>
        <location evidence="11">Cell inner membrane</location>
        <topology evidence="11">Multi-pass membrane protein</topology>
    </subcellularLocation>
    <subcellularLocation>
        <location evidence="2">Membrane</location>
        <topology evidence="2">Multi-pass membrane protein</topology>
    </subcellularLocation>
</comment>
<keyword evidence="9 11" id="KW-1133">Transmembrane helix</keyword>
<keyword evidence="8 11" id="KW-0812">Transmembrane</keyword>
<dbReference type="EC" id="2.5.1.39" evidence="11 12"/>
<evidence type="ECO:0000256" key="11">
    <source>
        <dbReference type="HAMAP-Rule" id="MF_01635"/>
    </source>
</evidence>
<dbReference type="EMBL" id="CP014168">
    <property type="protein sequence ID" value="AOH86208.1"/>
    <property type="molecule type" value="Genomic_DNA"/>
</dbReference>
<accession>A0A1B3ZFL0</accession>
<evidence type="ECO:0000256" key="1">
    <source>
        <dbReference type="ARBA" id="ARBA00001946"/>
    </source>
</evidence>
<evidence type="ECO:0000256" key="8">
    <source>
        <dbReference type="ARBA" id="ARBA00022692"/>
    </source>
</evidence>
<dbReference type="FunFam" id="1.10.357.140:FF:000008">
    <property type="entry name" value="4-hydroxybenzoate octaprenyltransferase"/>
    <property type="match status" value="1"/>
</dbReference>
<evidence type="ECO:0000256" key="4">
    <source>
        <dbReference type="ARBA" id="ARBA00022475"/>
    </source>
</evidence>
<dbReference type="UniPathway" id="UPA00232"/>
<dbReference type="PROSITE" id="PS00943">
    <property type="entry name" value="UBIA"/>
    <property type="match status" value="1"/>
</dbReference>
<dbReference type="InterPro" id="IPR006370">
    <property type="entry name" value="HB_polyprenyltransferase-like"/>
</dbReference>
<evidence type="ECO:0000313" key="13">
    <source>
        <dbReference type="EMBL" id="AOH86208.1"/>
    </source>
</evidence>
<evidence type="ECO:0000313" key="14">
    <source>
        <dbReference type="Proteomes" id="UP000094256"/>
    </source>
</evidence>
<feature type="transmembrane region" description="Helical" evidence="11">
    <location>
        <begin position="287"/>
        <end position="304"/>
    </location>
</feature>
<feature type="transmembrane region" description="Helical" evidence="11">
    <location>
        <begin position="251"/>
        <end position="267"/>
    </location>
</feature>
<dbReference type="Gene3D" id="1.10.357.140">
    <property type="entry name" value="UbiA prenyltransferase"/>
    <property type="match status" value="1"/>
</dbReference>
<keyword evidence="5 11" id="KW-0997">Cell inner membrane</keyword>
<proteinExistence type="inferred from homology"/>
<comment type="similarity">
    <text evidence="3 11">Belongs to the UbiA prenyltransferase family.</text>
</comment>
<dbReference type="STRING" id="1560345.AWL63_21860"/>
<dbReference type="OrthoDB" id="9782418at2"/>
<protein>
    <recommendedName>
        <fullName evidence="11 12">4-hydroxybenzoate octaprenyltransferase</fullName>
        <ecNumber evidence="11 12">2.5.1.39</ecNumber>
    </recommendedName>
    <alternativeName>
        <fullName evidence="11">4-HB polyprenyltransferase</fullName>
    </alternativeName>
</protein>
<comment type="pathway">
    <text evidence="11">Cofactor biosynthesis; ubiquinone biosynthesis.</text>
</comment>
<comment type="cofactor">
    <cofactor evidence="1 11">
        <name>Mg(2+)</name>
        <dbReference type="ChEBI" id="CHEBI:18420"/>
    </cofactor>
</comment>
<dbReference type="InterPro" id="IPR030470">
    <property type="entry name" value="UbiA_prenylTrfase_CS"/>
</dbReference>
<dbReference type="InterPro" id="IPR044878">
    <property type="entry name" value="UbiA_sf"/>
</dbReference>
<feature type="transmembrane region" description="Helical" evidence="11">
    <location>
        <begin position="183"/>
        <end position="203"/>
    </location>
</feature>
<dbReference type="InterPro" id="IPR000537">
    <property type="entry name" value="UbiA_prenyltransferase"/>
</dbReference>
<feature type="transmembrane region" description="Helical" evidence="11">
    <location>
        <begin position="62"/>
        <end position="83"/>
    </location>
</feature>
<evidence type="ECO:0000256" key="10">
    <source>
        <dbReference type="ARBA" id="ARBA00023136"/>
    </source>
</evidence>
<keyword evidence="14" id="KW-1185">Reference proteome</keyword>
<dbReference type="PANTHER" id="PTHR11048:SF28">
    <property type="entry name" value="4-HYDROXYBENZOATE POLYPRENYLTRANSFERASE, MITOCHONDRIAL"/>
    <property type="match status" value="1"/>
</dbReference>
<dbReference type="FunFam" id="1.20.120.1780:FF:000001">
    <property type="entry name" value="4-hydroxybenzoate octaprenyltransferase"/>
    <property type="match status" value="1"/>
</dbReference>
<evidence type="ECO:0000256" key="5">
    <source>
        <dbReference type="ARBA" id="ARBA00022519"/>
    </source>
</evidence>